<feature type="domain" description="Serine aminopeptidase S33" evidence="1">
    <location>
        <begin position="29"/>
        <end position="133"/>
    </location>
</feature>
<protein>
    <submittedName>
        <fullName evidence="2">Alpha/beta fold hydrolase</fullName>
    </submittedName>
</protein>
<dbReference type="InterPro" id="IPR029058">
    <property type="entry name" value="AB_hydrolase_fold"/>
</dbReference>
<reference evidence="2 3" key="1">
    <citation type="submission" date="2019-01" db="EMBL/GenBank/DDBJ databases">
        <title>Insights into ecological role of a new deltaproteobacterial order Candidatus Sinidesulfobacterales (Sva0485) by metagenomics and metatranscriptomics.</title>
        <authorList>
            <person name="Tan S."/>
            <person name="Liu J."/>
            <person name="Fang Y."/>
            <person name="Hedlund B."/>
            <person name="Lian Z.-H."/>
            <person name="Huang L.-Y."/>
            <person name="Li J.-T."/>
            <person name="Huang L.-N."/>
            <person name="Li W.-J."/>
            <person name="Jiang H.-C."/>
            <person name="Dong H.-L."/>
            <person name="Shu W.-S."/>
        </authorList>
    </citation>
    <scope>NUCLEOTIDE SEQUENCE [LARGE SCALE GENOMIC DNA]</scope>
    <source>
        <strain evidence="2">AP4</strain>
    </source>
</reference>
<sequence length="209" mass="22720">MNVNFKEVNFEAADGGDIYGSLFGSYPDTVILAHGRVFNKESYYDLCDVLLKNKISSLTFDFRGYGNSKEGSAGLNAYGEDIIGAIKFMQGLDFVKNISLLGSSMGGAAILNASKLYKPSEIKSVIALSPVYTEGIDFIDVPIHYIGSKEEKFADGIKKMYAMTKSSKTVHFFNGSAHAQNIFATEAKEELISLIISYVKEGNSSAVKA</sequence>
<evidence type="ECO:0000259" key="1">
    <source>
        <dbReference type="Pfam" id="PF12146"/>
    </source>
</evidence>
<dbReference type="InterPro" id="IPR022742">
    <property type="entry name" value="Hydrolase_4"/>
</dbReference>
<dbReference type="SUPFAM" id="SSF53474">
    <property type="entry name" value="alpha/beta-Hydrolases"/>
    <property type="match status" value="1"/>
</dbReference>
<keyword evidence="2" id="KW-0378">Hydrolase</keyword>
<proteinExistence type="predicted"/>
<dbReference type="EMBL" id="SHMQ01000014">
    <property type="protein sequence ID" value="RZV38824.1"/>
    <property type="molecule type" value="Genomic_DNA"/>
</dbReference>
<evidence type="ECO:0000313" key="3">
    <source>
        <dbReference type="Proteomes" id="UP000322454"/>
    </source>
</evidence>
<name>A0A520XC91_9DELT</name>
<dbReference type="Pfam" id="PF12146">
    <property type="entry name" value="Hydrolase_4"/>
    <property type="match status" value="1"/>
</dbReference>
<dbReference type="AlphaFoldDB" id="A0A520XC91"/>
<organism evidence="2 3">
    <name type="scientific">Candidatus Acidulodesulfobacterium acidiphilum</name>
    <dbReference type="NCBI Taxonomy" id="2597224"/>
    <lineage>
        <taxon>Bacteria</taxon>
        <taxon>Deltaproteobacteria</taxon>
        <taxon>Candidatus Acidulodesulfobacterales</taxon>
        <taxon>Candidatus Acidulodesulfobacterium</taxon>
    </lineage>
</organism>
<comment type="caution">
    <text evidence="2">The sequence shown here is derived from an EMBL/GenBank/DDBJ whole genome shotgun (WGS) entry which is preliminary data.</text>
</comment>
<dbReference type="Gene3D" id="3.40.50.1820">
    <property type="entry name" value="alpha/beta hydrolase"/>
    <property type="match status" value="1"/>
</dbReference>
<accession>A0A520XC91</accession>
<dbReference type="Proteomes" id="UP000322454">
    <property type="component" value="Unassembled WGS sequence"/>
</dbReference>
<evidence type="ECO:0000313" key="2">
    <source>
        <dbReference type="EMBL" id="RZV38824.1"/>
    </source>
</evidence>
<dbReference type="GO" id="GO:0016787">
    <property type="term" value="F:hydrolase activity"/>
    <property type="evidence" value="ECO:0007669"/>
    <property type="project" value="UniProtKB-KW"/>
</dbReference>
<gene>
    <name evidence="2" type="ORF">EVJ48_06010</name>
</gene>